<keyword evidence="2" id="KW-0436">Ligase</keyword>
<dbReference type="KEGG" id="apre:CNX65_08550"/>
<keyword evidence="13" id="KW-1185">Reference proteome</keyword>
<evidence type="ECO:0000313" key="12">
    <source>
        <dbReference type="EMBL" id="ATE58064.1"/>
    </source>
</evidence>
<dbReference type="SUPFAM" id="SSF56059">
    <property type="entry name" value="Glutathione synthetase ATP-binding domain-like"/>
    <property type="match status" value="1"/>
</dbReference>
<dbReference type="PROSITE" id="PS50975">
    <property type="entry name" value="ATP_GRASP"/>
    <property type="match status" value="1"/>
</dbReference>
<keyword evidence="5" id="KW-0092">Biotin</keyword>
<dbReference type="RefSeq" id="WP_096497686.1">
    <property type="nucleotide sequence ID" value="NZ_CP023445.1"/>
</dbReference>
<dbReference type="PANTHER" id="PTHR18866">
    <property type="entry name" value="CARBOXYLASE:PYRUVATE/ACETYL-COA/PROPIONYL-COA CARBOXYLASE"/>
    <property type="match status" value="1"/>
</dbReference>
<dbReference type="InterPro" id="IPR011761">
    <property type="entry name" value="ATP-grasp"/>
</dbReference>
<dbReference type="CDD" id="cd06850">
    <property type="entry name" value="biotinyl_domain"/>
    <property type="match status" value="1"/>
</dbReference>
<feature type="compositionally biased region" description="Low complexity" evidence="8">
    <location>
        <begin position="633"/>
        <end position="649"/>
    </location>
</feature>
<dbReference type="Gene3D" id="3.30.470.20">
    <property type="entry name" value="ATP-grasp fold, B domain"/>
    <property type="match status" value="1"/>
</dbReference>
<keyword evidence="4 7" id="KW-0067">ATP-binding</keyword>
<evidence type="ECO:0000256" key="7">
    <source>
        <dbReference type="PROSITE-ProRule" id="PRU00409"/>
    </source>
</evidence>
<dbReference type="FunFam" id="3.40.50.20:FF:000010">
    <property type="entry name" value="Propionyl-CoA carboxylase subunit alpha"/>
    <property type="match status" value="1"/>
</dbReference>
<dbReference type="SMART" id="SM00878">
    <property type="entry name" value="Biotin_carb_C"/>
    <property type="match status" value="1"/>
</dbReference>
<dbReference type="AlphaFoldDB" id="A0A290ZGF7"/>
<protein>
    <submittedName>
        <fullName evidence="12">Acetyl/propionyl-CoA carboxylase subunit alpha</fullName>
    </submittedName>
</protein>
<comment type="cofactor">
    <cofactor evidence="1">
        <name>biotin</name>
        <dbReference type="ChEBI" id="CHEBI:57586"/>
    </cofactor>
</comment>
<sequence length="655" mass="69048">MIGRLLVANRGEIARRVIRACREAGVSPVAVHADPDAGEPHVREADASVRLPGEHPADTYLRADLLVAAALASGADAVHPGYGFLSENAAFARAVLDAGLTWVGPDPEVIAAMGDKVKAKQVMRQAGVPVLPDLDPATVDRFPLLVKASAGGGGRGMRVVREAAELAGQVDAARREAASAFGDGTVFCEPLLEGARHVEVQVLADRRGAVWALGERECSIQRRHQKLVEETPSPAVGPELRERLCAAAVRAARAIGYTGAGTVEFLLDDSGAFHFLEVNTRLQVEHPVTELTWGVDLVAWQLAIAEGAGLPDAPPAPSGHAIEARLCAEDPERGWRPAHGVVRRFHVPGDVRVDSGVEAGSAVGVRYDPLLAKVIAHGPTRAAAVRKLAAALERAELHGVATNRDLLVAVLRHPAFGRGDTHTGFLEQHRADLLGTRPVDVRHAALAAALARSAHRARALPAGWRNLPSQPVRVAFEHRGERVEVDYLRTRDGIATSLDVEVVAVGPDVVRLRRGGVETAWPVTHYPPPDPSGEPGPGDRVEVGPVTLTPLPRHPAPERRAPRGTTTAPMPGVVVRVEVAEGATVAEGELLLVLEAMKVEHRVRAELAGVVTAVPVAQGRSVAEGDVLVVLDPAGPAGTADPADPATPADPEEQP</sequence>
<dbReference type="PROSITE" id="PS00188">
    <property type="entry name" value="BIOTIN"/>
    <property type="match status" value="1"/>
</dbReference>
<dbReference type="PROSITE" id="PS50968">
    <property type="entry name" value="BIOTINYL_LIPOYL"/>
    <property type="match status" value="1"/>
</dbReference>
<dbReference type="Pfam" id="PF02785">
    <property type="entry name" value="Biotin_carb_C"/>
    <property type="match status" value="1"/>
</dbReference>
<dbReference type="InterPro" id="IPR001882">
    <property type="entry name" value="Biotin_BS"/>
</dbReference>
<dbReference type="PROSITE" id="PS00867">
    <property type="entry name" value="CPSASE_2"/>
    <property type="match status" value="1"/>
</dbReference>
<dbReference type="InterPro" id="IPR050856">
    <property type="entry name" value="Biotin_carboxylase_complex"/>
</dbReference>
<evidence type="ECO:0000256" key="5">
    <source>
        <dbReference type="ARBA" id="ARBA00023267"/>
    </source>
</evidence>
<evidence type="ECO:0000256" key="6">
    <source>
        <dbReference type="ARBA" id="ARBA00048501"/>
    </source>
</evidence>
<accession>A0A290ZGF7</accession>
<evidence type="ECO:0000256" key="8">
    <source>
        <dbReference type="SAM" id="MobiDB-lite"/>
    </source>
</evidence>
<feature type="domain" description="Biotin carboxylation" evidence="11">
    <location>
        <begin position="1"/>
        <end position="431"/>
    </location>
</feature>
<evidence type="ECO:0000256" key="4">
    <source>
        <dbReference type="ARBA" id="ARBA00022840"/>
    </source>
</evidence>
<dbReference type="SUPFAM" id="SSF51230">
    <property type="entry name" value="Single hybrid motif"/>
    <property type="match status" value="1"/>
</dbReference>
<gene>
    <name evidence="12" type="ORF">CNX65_08550</name>
</gene>
<dbReference type="SUPFAM" id="SSF52440">
    <property type="entry name" value="PreATP-grasp domain"/>
    <property type="match status" value="1"/>
</dbReference>
<dbReference type="InterPro" id="IPR016185">
    <property type="entry name" value="PreATP-grasp_dom_sf"/>
</dbReference>
<evidence type="ECO:0000256" key="1">
    <source>
        <dbReference type="ARBA" id="ARBA00001953"/>
    </source>
</evidence>
<evidence type="ECO:0000259" key="10">
    <source>
        <dbReference type="PROSITE" id="PS50975"/>
    </source>
</evidence>
<evidence type="ECO:0000256" key="3">
    <source>
        <dbReference type="ARBA" id="ARBA00022741"/>
    </source>
</evidence>
<dbReference type="GO" id="GO:0005524">
    <property type="term" value="F:ATP binding"/>
    <property type="evidence" value="ECO:0007669"/>
    <property type="project" value="UniProtKB-UniRule"/>
</dbReference>
<proteinExistence type="predicted"/>
<dbReference type="Gene3D" id="2.40.50.100">
    <property type="match status" value="1"/>
</dbReference>
<evidence type="ECO:0000313" key="13">
    <source>
        <dbReference type="Proteomes" id="UP000218505"/>
    </source>
</evidence>
<dbReference type="PANTHER" id="PTHR18866:SF126">
    <property type="entry name" value="BIOTIN CARBOXYLASE"/>
    <property type="match status" value="1"/>
</dbReference>
<dbReference type="InterPro" id="IPR011054">
    <property type="entry name" value="Rudment_hybrid_motif"/>
</dbReference>
<dbReference type="SMR" id="A0A290ZGF7"/>
<dbReference type="EMBL" id="CP023445">
    <property type="protein sequence ID" value="ATE58064.1"/>
    <property type="molecule type" value="Genomic_DNA"/>
</dbReference>
<dbReference type="InterPro" id="IPR005482">
    <property type="entry name" value="Biotin_COase_C"/>
</dbReference>
<feature type="region of interest" description="Disordered" evidence="8">
    <location>
        <begin position="522"/>
        <end position="569"/>
    </location>
</feature>
<evidence type="ECO:0000259" key="9">
    <source>
        <dbReference type="PROSITE" id="PS50968"/>
    </source>
</evidence>
<evidence type="ECO:0000256" key="2">
    <source>
        <dbReference type="ARBA" id="ARBA00022598"/>
    </source>
</evidence>
<reference evidence="12" key="1">
    <citation type="submission" date="2017-09" db="EMBL/GenBank/DDBJ databases">
        <title>Complete Genome Sequence of ansamitocin-producing Bacterium Actinosynnema pretiosum X47.</title>
        <authorList>
            <person name="Cao G."/>
            <person name="Zong G."/>
            <person name="Zhong C."/>
            <person name="Fu J."/>
        </authorList>
    </citation>
    <scope>NUCLEOTIDE SEQUENCE [LARGE SCALE GENOMIC DNA]</scope>
    <source>
        <strain evidence="12">X47</strain>
    </source>
</reference>
<dbReference type="InterPro" id="IPR011053">
    <property type="entry name" value="Single_hybrid_motif"/>
</dbReference>
<keyword evidence="3 7" id="KW-0547">Nucleotide-binding</keyword>
<feature type="region of interest" description="Disordered" evidence="8">
    <location>
        <begin position="633"/>
        <end position="655"/>
    </location>
</feature>
<dbReference type="InterPro" id="IPR005479">
    <property type="entry name" value="CPAse_ATP-bd"/>
</dbReference>
<feature type="compositionally biased region" description="Pro residues" evidence="8">
    <location>
        <begin position="525"/>
        <end position="534"/>
    </location>
</feature>
<dbReference type="InterPro" id="IPR005481">
    <property type="entry name" value="BC-like_N"/>
</dbReference>
<comment type="catalytic activity">
    <reaction evidence="6">
        <text>N(6)-biotinyl-L-lysyl-[protein] + hydrogencarbonate + ATP = N(6)-carboxybiotinyl-L-lysyl-[protein] + ADP + phosphate + H(+)</text>
        <dbReference type="Rhea" id="RHEA:13501"/>
        <dbReference type="Rhea" id="RHEA-COMP:10505"/>
        <dbReference type="Rhea" id="RHEA-COMP:10506"/>
        <dbReference type="ChEBI" id="CHEBI:15378"/>
        <dbReference type="ChEBI" id="CHEBI:17544"/>
        <dbReference type="ChEBI" id="CHEBI:30616"/>
        <dbReference type="ChEBI" id="CHEBI:43474"/>
        <dbReference type="ChEBI" id="CHEBI:83144"/>
        <dbReference type="ChEBI" id="CHEBI:83145"/>
        <dbReference type="ChEBI" id="CHEBI:456216"/>
        <dbReference type="EC" id="6.3.4.14"/>
    </reaction>
    <physiologicalReaction direction="left-to-right" evidence="6">
        <dbReference type="Rhea" id="RHEA:13502"/>
    </physiologicalReaction>
</comment>
<dbReference type="GO" id="GO:0004075">
    <property type="term" value="F:biotin carboxylase activity"/>
    <property type="evidence" value="ECO:0007669"/>
    <property type="project" value="UniProtKB-EC"/>
</dbReference>
<dbReference type="Pfam" id="PF02786">
    <property type="entry name" value="CPSase_L_D2"/>
    <property type="match status" value="1"/>
</dbReference>
<feature type="domain" description="ATP-grasp" evidence="10">
    <location>
        <begin position="120"/>
        <end position="306"/>
    </location>
</feature>
<dbReference type="Proteomes" id="UP000218505">
    <property type="component" value="Chromosome"/>
</dbReference>
<dbReference type="InterPro" id="IPR011764">
    <property type="entry name" value="Biotin_carboxylation_dom"/>
</dbReference>
<dbReference type="PROSITE" id="PS00866">
    <property type="entry name" value="CPSASE_1"/>
    <property type="match status" value="1"/>
</dbReference>
<dbReference type="Pfam" id="PF00364">
    <property type="entry name" value="Biotin_lipoyl"/>
    <property type="match status" value="1"/>
</dbReference>
<dbReference type="FunFam" id="2.40.50.100:FF:000003">
    <property type="entry name" value="Acetyl-CoA carboxylase biotin carboxyl carrier protein"/>
    <property type="match status" value="1"/>
</dbReference>
<organism evidence="12 13">
    <name type="scientific">Actinosynnema pretiosum</name>
    <dbReference type="NCBI Taxonomy" id="42197"/>
    <lineage>
        <taxon>Bacteria</taxon>
        <taxon>Bacillati</taxon>
        <taxon>Actinomycetota</taxon>
        <taxon>Actinomycetes</taxon>
        <taxon>Pseudonocardiales</taxon>
        <taxon>Pseudonocardiaceae</taxon>
        <taxon>Actinosynnema</taxon>
    </lineage>
</organism>
<dbReference type="SUPFAM" id="SSF51246">
    <property type="entry name" value="Rudiment single hybrid motif"/>
    <property type="match status" value="1"/>
</dbReference>
<dbReference type="GO" id="GO:0046872">
    <property type="term" value="F:metal ion binding"/>
    <property type="evidence" value="ECO:0007669"/>
    <property type="project" value="InterPro"/>
</dbReference>
<feature type="domain" description="Lipoyl-binding" evidence="9">
    <location>
        <begin position="556"/>
        <end position="632"/>
    </location>
</feature>
<dbReference type="Pfam" id="PF00289">
    <property type="entry name" value="Biotin_carb_N"/>
    <property type="match status" value="1"/>
</dbReference>
<dbReference type="InterPro" id="IPR000089">
    <property type="entry name" value="Biotin_lipoyl"/>
</dbReference>
<dbReference type="PROSITE" id="PS50979">
    <property type="entry name" value="BC"/>
    <property type="match status" value="1"/>
</dbReference>
<name>A0A290ZGF7_9PSEU</name>
<evidence type="ECO:0000259" key="11">
    <source>
        <dbReference type="PROSITE" id="PS50979"/>
    </source>
</evidence>